<keyword evidence="7 10" id="KW-1133">Transmembrane helix</keyword>
<dbReference type="NCBIfam" id="TIGR00933">
    <property type="entry name" value="2a38"/>
    <property type="match status" value="1"/>
</dbReference>
<feature type="transmembrane region" description="Helical" evidence="10">
    <location>
        <begin position="192"/>
        <end position="217"/>
    </location>
</feature>
<evidence type="ECO:0000256" key="10">
    <source>
        <dbReference type="SAM" id="Phobius"/>
    </source>
</evidence>
<dbReference type="PANTHER" id="PTHR32024">
    <property type="entry name" value="TRK SYSTEM POTASSIUM UPTAKE PROTEIN TRKG-RELATED"/>
    <property type="match status" value="1"/>
</dbReference>
<feature type="transmembrane region" description="Helical" evidence="10">
    <location>
        <begin position="128"/>
        <end position="148"/>
    </location>
</feature>
<feature type="transmembrane region" description="Helical" evidence="10">
    <location>
        <begin position="297"/>
        <end position="329"/>
    </location>
</feature>
<feature type="transmembrane region" description="Helical" evidence="10">
    <location>
        <begin position="12"/>
        <end position="34"/>
    </location>
</feature>
<dbReference type="EMBL" id="CACRTO010000013">
    <property type="protein sequence ID" value="VYU09139.1"/>
    <property type="molecule type" value="Genomic_DNA"/>
</dbReference>
<feature type="transmembrane region" description="Helical" evidence="10">
    <location>
        <begin position="407"/>
        <end position="427"/>
    </location>
</feature>
<evidence type="ECO:0000256" key="6">
    <source>
        <dbReference type="ARBA" id="ARBA00022958"/>
    </source>
</evidence>
<feature type="transmembrane region" description="Helical" evidence="10">
    <location>
        <begin position="350"/>
        <end position="371"/>
    </location>
</feature>
<keyword evidence="3" id="KW-1003">Cell membrane</keyword>
<feature type="transmembrane region" description="Helical" evidence="10">
    <location>
        <begin position="77"/>
        <end position="101"/>
    </location>
</feature>
<evidence type="ECO:0000256" key="8">
    <source>
        <dbReference type="ARBA" id="ARBA00023065"/>
    </source>
</evidence>
<dbReference type="AlphaFoldDB" id="A0A6N3C268"/>
<proteinExistence type="predicted"/>
<evidence type="ECO:0000313" key="11">
    <source>
        <dbReference type="EMBL" id="VYU09139.1"/>
    </source>
</evidence>
<name>A0A6N3C268_9CLOT</name>
<feature type="transmembrane region" description="Helical" evidence="10">
    <location>
        <begin position="160"/>
        <end position="180"/>
    </location>
</feature>
<keyword evidence="9 10" id="KW-0472">Membrane</keyword>
<dbReference type="GO" id="GO:0015379">
    <property type="term" value="F:potassium:chloride symporter activity"/>
    <property type="evidence" value="ECO:0007669"/>
    <property type="project" value="InterPro"/>
</dbReference>
<gene>
    <name evidence="11" type="primary">ntpJ</name>
    <name evidence="11" type="ORF">CTLFYP3_01452</name>
</gene>
<dbReference type="RefSeq" id="WP_156625952.1">
    <property type="nucleotide sequence ID" value="NZ_CACRTO010000013.1"/>
</dbReference>
<dbReference type="PANTHER" id="PTHR32024:SF1">
    <property type="entry name" value="KTR SYSTEM POTASSIUM UPTAKE PROTEIN B"/>
    <property type="match status" value="1"/>
</dbReference>
<dbReference type="GO" id="GO:0005886">
    <property type="term" value="C:plasma membrane"/>
    <property type="evidence" value="ECO:0007669"/>
    <property type="project" value="UniProtKB-SubCell"/>
</dbReference>
<evidence type="ECO:0000256" key="7">
    <source>
        <dbReference type="ARBA" id="ARBA00022989"/>
    </source>
</evidence>
<evidence type="ECO:0000256" key="1">
    <source>
        <dbReference type="ARBA" id="ARBA00004651"/>
    </source>
</evidence>
<evidence type="ECO:0000256" key="3">
    <source>
        <dbReference type="ARBA" id="ARBA00022475"/>
    </source>
</evidence>
<evidence type="ECO:0000256" key="2">
    <source>
        <dbReference type="ARBA" id="ARBA00022448"/>
    </source>
</evidence>
<accession>A0A6N3C268</accession>
<evidence type="ECO:0000256" key="4">
    <source>
        <dbReference type="ARBA" id="ARBA00022538"/>
    </source>
</evidence>
<dbReference type="Pfam" id="PF02386">
    <property type="entry name" value="TrkH"/>
    <property type="match status" value="1"/>
</dbReference>
<protein>
    <submittedName>
        <fullName evidence="11">Potassium/sodium uptake protein NtpJ</fullName>
    </submittedName>
</protein>
<dbReference type="InterPro" id="IPR003445">
    <property type="entry name" value="Cat_transpt"/>
</dbReference>
<reference evidence="11" key="1">
    <citation type="submission" date="2019-11" db="EMBL/GenBank/DDBJ databases">
        <authorList>
            <person name="Feng L."/>
        </authorList>
    </citation>
    <scope>NUCLEOTIDE SEQUENCE</scope>
    <source>
        <strain evidence="11">CTertiumLFYP3</strain>
    </source>
</reference>
<dbReference type="InterPro" id="IPR004772">
    <property type="entry name" value="TrkH"/>
</dbReference>
<keyword evidence="4" id="KW-0633">Potassium transport</keyword>
<evidence type="ECO:0000256" key="9">
    <source>
        <dbReference type="ARBA" id="ARBA00023136"/>
    </source>
</evidence>
<evidence type="ECO:0000256" key="5">
    <source>
        <dbReference type="ARBA" id="ARBA00022692"/>
    </source>
</evidence>
<feature type="transmembrane region" description="Helical" evidence="10">
    <location>
        <begin position="229"/>
        <end position="248"/>
    </location>
</feature>
<organism evidence="11">
    <name type="scientific">Clostridium tertium</name>
    <dbReference type="NCBI Taxonomy" id="1559"/>
    <lineage>
        <taxon>Bacteria</taxon>
        <taxon>Bacillati</taxon>
        <taxon>Bacillota</taxon>
        <taxon>Clostridia</taxon>
        <taxon>Eubacteriales</taxon>
        <taxon>Clostridiaceae</taxon>
        <taxon>Clostridium</taxon>
    </lineage>
</organism>
<sequence>MQYGFKNKFKLNGVQILALGFLIAIIIGAILLSLPISSSSGESTNLLDSLFTSTSAVCVTGLVTLDTSTHWSTFGQTVIMTLIEIGGLGFMSFAVLISLILGKKITLRERLVMQEAMNTYSIQGLVKMVKYVLIFTVSVQFFGALLLSTQFVPEYGISTGIFYSIFHSISAFCNAGFDLFGTSLMGYSSNTVVILVISALIIIGGLGFTVLLEIYEFKGIKKLSLHSKIVILTTLILIVGGTLLMFLFELNNASTIGSMNIKDKVLNSFFASVSPRTAGFNSVATTDMTMASKFLTIILMIIGGSPGSTAGGLKTVTCGILFLTVLSVIRGREDTEGFGRRFSKEIVYKSFTIVFIGLSLVIGVTMILSYTEAGASFIDLLYESSSALGTVGLTLGLTPNLSSIGKVLIMIMMYLGRVGPLTVMLALTRKRKKSGYKYPEGKILIG</sequence>
<keyword evidence="8" id="KW-0406">Ion transport</keyword>
<keyword evidence="6" id="KW-0630">Potassium</keyword>
<keyword evidence="5 10" id="KW-0812">Transmembrane</keyword>
<keyword evidence="2" id="KW-0813">Transport</keyword>
<comment type="subcellular location">
    <subcellularLocation>
        <location evidence="1">Cell membrane</location>
        <topology evidence="1">Multi-pass membrane protein</topology>
    </subcellularLocation>
</comment>